<evidence type="ECO:0000313" key="3">
    <source>
        <dbReference type="Proteomes" id="UP001162162"/>
    </source>
</evidence>
<gene>
    <name evidence="2" type="ORF">NQ318_000374</name>
</gene>
<dbReference type="InterPro" id="IPR052709">
    <property type="entry name" value="Transposase-MT_Hybrid"/>
</dbReference>
<organism evidence="2 3">
    <name type="scientific">Aromia moschata</name>
    <dbReference type="NCBI Taxonomy" id="1265417"/>
    <lineage>
        <taxon>Eukaryota</taxon>
        <taxon>Metazoa</taxon>
        <taxon>Ecdysozoa</taxon>
        <taxon>Arthropoda</taxon>
        <taxon>Hexapoda</taxon>
        <taxon>Insecta</taxon>
        <taxon>Pterygota</taxon>
        <taxon>Neoptera</taxon>
        <taxon>Endopterygota</taxon>
        <taxon>Coleoptera</taxon>
        <taxon>Polyphaga</taxon>
        <taxon>Cucujiformia</taxon>
        <taxon>Chrysomeloidea</taxon>
        <taxon>Cerambycidae</taxon>
        <taxon>Cerambycinae</taxon>
        <taxon>Callichromatini</taxon>
        <taxon>Aromia</taxon>
    </lineage>
</organism>
<dbReference type="Proteomes" id="UP001162162">
    <property type="component" value="Unassembled WGS sequence"/>
</dbReference>
<proteinExistence type="predicted"/>
<keyword evidence="3" id="KW-1185">Reference proteome</keyword>
<dbReference type="PANTHER" id="PTHR46060:SF1">
    <property type="entry name" value="MARINER MOS1 TRANSPOSASE-LIKE PROTEIN"/>
    <property type="match status" value="1"/>
</dbReference>
<sequence>MLSVQMEQRVQLKFLIKLRKTFAEPYAVLKDVYGNECLNDLKRDVKRSKTIGAPDSPQCQKRAKTLRKLDRAREQSDRLSSTTTLTVNVKDDDDLPPSFIYKGCMLLDGSCINPEYTASVWLLNNRTNAATSALREGRETTEDDPRPELPSPSKTEENIEKIGKLILEDRRLSIRGLDEITGIDKECVRQIWHESFNMCEVCANMVPKLLAPEQKESRMNICADIFNNTDTNPGLLDTGLLCDDKIRKCGSG</sequence>
<feature type="compositionally biased region" description="Basic and acidic residues" evidence="1">
    <location>
        <begin position="135"/>
        <end position="147"/>
    </location>
</feature>
<accession>A0AAV8YW21</accession>
<feature type="region of interest" description="Disordered" evidence="1">
    <location>
        <begin position="132"/>
        <end position="156"/>
    </location>
</feature>
<comment type="caution">
    <text evidence="2">The sequence shown here is derived from an EMBL/GenBank/DDBJ whole genome shotgun (WGS) entry which is preliminary data.</text>
</comment>
<evidence type="ECO:0000313" key="2">
    <source>
        <dbReference type="EMBL" id="KAJ8954944.1"/>
    </source>
</evidence>
<dbReference type="AlphaFoldDB" id="A0AAV8YW21"/>
<dbReference type="PANTHER" id="PTHR46060">
    <property type="entry name" value="MARINER MOS1 TRANSPOSASE-LIKE PROTEIN"/>
    <property type="match status" value="1"/>
</dbReference>
<dbReference type="EMBL" id="JAPWTK010000041">
    <property type="protein sequence ID" value="KAJ8954944.1"/>
    <property type="molecule type" value="Genomic_DNA"/>
</dbReference>
<protein>
    <submittedName>
        <fullName evidence="2">Uncharacterized protein</fullName>
    </submittedName>
</protein>
<name>A0AAV8YW21_9CUCU</name>
<reference evidence="2" key="1">
    <citation type="journal article" date="2023" name="Insect Mol. Biol.">
        <title>Genome sequencing provides insights into the evolution of gene families encoding plant cell wall-degrading enzymes in longhorned beetles.</title>
        <authorList>
            <person name="Shin N.R."/>
            <person name="Okamura Y."/>
            <person name="Kirsch R."/>
            <person name="Pauchet Y."/>
        </authorList>
    </citation>
    <scope>NUCLEOTIDE SEQUENCE</scope>
    <source>
        <strain evidence="2">AMC_N1</strain>
    </source>
</reference>
<evidence type="ECO:0000256" key="1">
    <source>
        <dbReference type="SAM" id="MobiDB-lite"/>
    </source>
</evidence>